<name>A0A3S5ABC4_9PLAT</name>
<dbReference type="Pfam" id="PF18199">
    <property type="entry name" value="Dynein_C"/>
    <property type="match status" value="1"/>
</dbReference>
<gene>
    <name evidence="2" type="ORF">PXEA_LOCUS9954</name>
</gene>
<reference evidence="2" key="1">
    <citation type="submission" date="2018-11" db="EMBL/GenBank/DDBJ databases">
        <authorList>
            <consortium name="Pathogen Informatics"/>
        </authorList>
    </citation>
    <scope>NUCLEOTIDE SEQUENCE</scope>
</reference>
<dbReference type="AlphaFoldDB" id="A0A3S5ABC4"/>
<evidence type="ECO:0000313" key="3">
    <source>
        <dbReference type="Proteomes" id="UP000784294"/>
    </source>
</evidence>
<evidence type="ECO:0000259" key="1">
    <source>
        <dbReference type="Pfam" id="PF18199"/>
    </source>
</evidence>
<organism evidence="2 3">
    <name type="scientific">Protopolystoma xenopodis</name>
    <dbReference type="NCBI Taxonomy" id="117903"/>
    <lineage>
        <taxon>Eukaryota</taxon>
        <taxon>Metazoa</taxon>
        <taxon>Spiralia</taxon>
        <taxon>Lophotrochozoa</taxon>
        <taxon>Platyhelminthes</taxon>
        <taxon>Monogenea</taxon>
        <taxon>Polyopisthocotylea</taxon>
        <taxon>Polystomatidea</taxon>
        <taxon>Polystomatidae</taxon>
        <taxon>Protopolystoma</taxon>
    </lineage>
</organism>
<evidence type="ECO:0000313" key="2">
    <source>
        <dbReference type="EMBL" id="VEL16514.1"/>
    </source>
</evidence>
<dbReference type="EMBL" id="CAAALY010028740">
    <property type="protein sequence ID" value="VEL16514.1"/>
    <property type="molecule type" value="Genomic_DNA"/>
</dbReference>
<proteinExistence type="predicted"/>
<sequence>MGTHSIIGWDDETMTITDSLLGETIGQLPMLHMKPEMDFEPNPNDYIAPLYKTIERAGVLSTTGKFFMLI</sequence>
<protein>
    <recommendedName>
        <fullName evidence="1">Dynein heavy chain C-terminal domain-containing protein</fullName>
    </recommendedName>
</protein>
<comment type="caution">
    <text evidence="2">The sequence shown here is derived from an EMBL/GenBank/DDBJ whole genome shotgun (WGS) entry which is preliminary data.</text>
</comment>
<feature type="domain" description="Dynein heavy chain C-terminal" evidence="1">
    <location>
        <begin position="8"/>
        <end position="66"/>
    </location>
</feature>
<keyword evidence="3" id="KW-1185">Reference proteome</keyword>
<accession>A0A3S5ABC4</accession>
<dbReference type="InterPro" id="IPR041228">
    <property type="entry name" value="Dynein_C"/>
</dbReference>
<dbReference type="OrthoDB" id="5593012at2759"/>
<dbReference type="Proteomes" id="UP000784294">
    <property type="component" value="Unassembled WGS sequence"/>
</dbReference>